<dbReference type="SUPFAM" id="SSF51206">
    <property type="entry name" value="cAMP-binding domain-like"/>
    <property type="match status" value="1"/>
</dbReference>
<feature type="transmembrane region" description="Helical" evidence="9">
    <location>
        <begin position="395"/>
        <end position="416"/>
    </location>
</feature>
<comment type="caution">
    <text evidence="12">The sequence shown here is derived from an EMBL/GenBank/DDBJ whole genome shotgun (WGS) entry which is preliminary data.</text>
</comment>
<feature type="transmembrane region" description="Helical" evidence="9">
    <location>
        <begin position="197"/>
        <end position="223"/>
    </location>
</feature>
<dbReference type="GO" id="GO:0034490">
    <property type="term" value="P:basic amino acid transmembrane import into vacuole"/>
    <property type="evidence" value="ECO:0007669"/>
    <property type="project" value="UniProtKB-ARBA"/>
</dbReference>
<dbReference type="OrthoDB" id="409725at2759"/>
<keyword evidence="13" id="KW-1185">Reference proteome</keyword>
<dbReference type="Pfam" id="PF00916">
    <property type="entry name" value="Sulfate_transp"/>
    <property type="match status" value="1"/>
</dbReference>
<dbReference type="AlphaFoldDB" id="A0A9W8EGM7"/>
<feature type="transmembrane region" description="Helical" evidence="9">
    <location>
        <begin position="267"/>
        <end position="288"/>
    </location>
</feature>
<evidence type="ECO:0000256" key="1">
    <source>
        <dbReference type="ARBA" id="ARBA00004128"/>
    </source>
</evidence>
<feature type="transmembrane region" description="Helical" evidence="9">
    <location>
        <begin position="489"/>
        <end position="522"/>
    </location>
</feature>
<evidence type="ECO:0000259" key="11">
    <source>
        <dbReference type="PROSITE" id="PS50801"/>
    </source>
</evidence>
<feature type="transmembrane region" description="Helical" evidence="9">
    <location>
        <begin position="437"/>
        <end position="469"/>
    </location>
</feature>
<dbReference type="Gene3D" id="2.60.120.10">
    <property type="entry name" value="Jelly Rolls"/>
    <property type="match status" value="1"/>
</dbReference>
<dbReference type="InterPro" id="IPR036513">
    <property type="entry name" value="STAS_dom_sf"/>
</dbReference>
<dbReference type="InterPro" id="IPR011547">
    <property type="entry name" value="SLC26A/SulP_dom"/>
</dbReference>
<evidence type="ECO:0000256" key="9">
    <source>
        <dbReference type="SAM" id="Phobius"/>
    </source>
</evidence>
<feature type="transmembrane region" description="Helical" evidence="9">
    <location>
        <begin position="295"/>
        <end position="318"/>
    </location>
</feature>
<feature type="domain" description="Cyclic nucleotide-binding" evidence="10">
    <location>
        <begin position="748"/>
        <end position="855"/>
    </location>
</feature>
<evidence type="ECO:0000313" key="13">
    <source>
        <dbReference type="Proteomes" id="UP001150907"/>
    </source>
</evidence>
<dbReference type="EMBL" id="JANBQF010000062">
    <property type="protein sequence ID" value="KAJ2006389.1"/>
    <property type="molecule type" value="Genomic_DNA"/>
</dbReference>
<dbReference type="InterPro" id="IPR052706">
    <property type="entry name" value="Membrane-Transporter-like"/>
</dbReference>
<dbReference type="Pfam" id="PF00027">
    <property type="entry name" value="cNMP_binding"/>
    <property type="match status" value="1"/>
</dbReference>
<dbReference type="Pfam" id="PF01740">
    <property type="entry name" value="STAS"/>
    <property type="match status" value="1"/>
</dbReference>
<evidence type="ECO:0000256" key="5">
    <source>
        <dbReference type="ARBA" id="ARBA00022970"/>
    </source>
</evidence>
<evidence type="ECO:0000256" key="8">
    <source>
        <dbReference type="SAM" id="MobiDB-lite"/>
    </source>
</evidence>
<dbReference type="Proteomes" id="UP001150907">
    <property type="component" value="Unassembled WGS sequence"/>
</dbReference>
<sequence length="889" mass="97401">MPRNVKHQEASALEPLVFEQSLPVDYGSSSRGAGPAPLIEEPEQEQEYDDWGTGPEPEPRQHQPPFAPDQPLFGSDRRYSSLQRYGYAAMDLVLWPLQYVPAVVLGLILNLLDGLSYGLIAFPVSIPVFDKFGPVGFSMYMLSTAVSQLVYSSGASAFRGANGSMLIEAIPFLYAMCDTIVTSIGEGQPDRIIATTMVAYASSTIITGTVFFMLGFMGIGSLVDFFPRHILVGCIGGVGYFLLQTGLEVTSRVKLGPSWHVLRELLVPNTFGLWASSLAVAVLLRALCARFKHPLFVPIFFMFVPAAFYTVAAALGLSMESLRAAGWVFALPDSGVPFYHFYTLFDFGNTDWRVVWRTFPTMLGLAFFSILHVPINVPALAVSTNSDKVDTNRELVAHGLSNLLSGCLGSFQNYLVYSNSLLFIRSGGNSNLAGMMLCAATLGIFFSGPTIIGFIPTMVVGALIFHLGLELMREALVDTVGVVNRIEYATILSIVLAMAVLGFNEGIFLGILLACFFFILLYSRRSAVRKTYTGSAVRSTVRRLYCQRRFLDDVCKQIQVMRLQGFMFFGTINGVEASIRRLLDQRQWQANPIRFLVLDFALVNGMDFSAAEAFIRVRRLLEAREIYMVICGAGRASEVGRALRSAGVWSNRESEYVQTFPSLNEALEWCENVLLQFYYLHQAAISGTQAPHVYSYVTAPHADDVGTYSTSPRRAMVSEATHSAMPASRVQSPLVARQLAVVPLLQQAFQDMDSGQSIDEILALVAPHFARRHLGSGQQLWHAGAPPQGMYLVEAGTLRMYVDNGVGTAEATESILPGTTLGELALVTGKQHHTTVVADGDVSLWELPKRAFDELCASEAVRMLAFVRLALGYSAQGLNAVTAYAFCGQ</sequence>
<reference evidence="12" key="1">
    <citation type="submission" date="2022-07" db="EMBL/GenBank/DDBJ databases">
        <title>Phylogenomic reconstructions and comparative analyses of Kickxellomycotina fungi.</title>
        <authorList>
            <person name="Reynolds N.K."/>
            <person name="Stajich J.E."/>
            <person name="Barry K."/>
            <person name="Grigoriev I.V."/>
            <person name="Crous P."/>
            <person name="Smith M.E."/>
        </authorList>
    </citation>
    <scope>NUCLEOTIDE SEQUENCE</scope>
    <source>
        <strain evidence="12">IMI 214461</strain>
    </source>
</reference>
<evidence type="ECO:0000256" key="6">
    <source>
        <dbReference type="ARBA" id="ARBA00022989"/>
    </source>
</evidence>
<keyword evidence="4 9" id="KW-0812">Transmembrane</keyword>
<dbReference type="PROSITE" id="PS50801">
    <property type="entry name" value="STAS"/>
    <property type="match status" value="1"/>
</dbReference>
<dbReference type="SUPFAM" id="SSF52091">
    <property type="entry name" value="SpoIIaa-like"/>
    <property type="match status" value="1"/>
</dbReference>
<accession>A0A9W8EGM7</accession>
<evidence type="ECO:0000256" key="3">
    <source>
        <dbReference type="ARBA" id="ARBA00022554"/>
    </source>
</evidence>
<dbReference type="InterPro" id="IPR018490">
    <property type="entry name" value="cNMP-bd_dom_sf"/>
</dbReference>
<evidence type="ECO:0000256" key="4">
    <source>
        <dbReference type="ARBA" id="ARBA00022692"/>
    </source>
</evidence>
<dbReference type="InterPro" id="IPR014710">
    <property type="entry name" value="RmlC-like_jellyroll"/>
</dbReference>
<evidence type="ECO:0000259" key="10">
    <source>
        <dbReference type="PROSITE" id="PS50042"/>
    </source>
</evidence>
<keyword evidence="7 9" id="KW-0472">Membrane</keyword>
<dbReference type="PROSITE" id="PS50042">
    <property type="entry name" value="CNMP_BINDING_3"/>
    <property type="match status" value="1"/>
</dbReference>
<keyword evidence="3" id="KW-0926">Vacuole</keyword>
<proteinExistence type="predicted"/>
<dbReference type="GO" id="GO:0000329">
    <property type="term" value="C:fungal-type vacuole membrane"/>
    <property type="evidence" value="ECO:0007669"/>
    <property type="project" value="UniProtKB-ARBA"/>
</dbReference>
<feature type="transmembrane region" description="Helical" evidence="9">
    <location>
        <begin position="230"/>
        <end position="247"/>
    </location>
</feature>
<feature type="transmembrane region" description="Helical" evidence="9">
    <location>
        <begin position="324"/>
        <end position="342"/>
    </location>
</feature>
<dbReference type="CDD" id="cd00038">
    <property type="entry name" value="CAP_ED"/>
    <property type="match status" value="1"/>
</dbReference>
<feature type="region of interest" description="Disordered" evidence="8">
    <location>
        <begin position="24"/>
        <end position="73"/>
    </location>
</feature>
<feature type="transmembrane region" description="Helical" evidence="9">
    <location>
        <begin position="354"/>
        <end position="375"/>
    </location>
</feature>
<dbReference type="Gene3D" id="3.30.750.24">
    <property type="entry name" value="STAS domain"/>
    <property type="match status" value="1"/>
</dbReference>
<comment type="subcellular location">
    <subcellularLocation>
        <location evidence="1">Vacuole membrane</location>
        <topology evidence="1">Multi-pass membrane protein</topology>
    </subcellularLocation>
</comment>
<dbReference type="CDD" id="cd07042">
    <property type="entry name" value="STAS_SulP_like_sulfate_transporter"/>
    <property type="match status" value="1"/>
</dbReference>
<gene>
    <name evidence="12" type="ORF">H4R26_001391</name>
</gene>
<evidence type="ECO:0000256" key="7">
    <source>
        <dbReference type="ARBA" id="ARBA00023136"/>
    </source>
</evidence>
<evidence type="ECO:0000256" key="2">
    <source>
        <dbReference type="ARBA" id="ARBA00022448"/>
    </source>
</evidence>
<evidence type="ECO:0008006" key="14">
    <source>
        <dbReference type="Google" id="ProtNLM"/>
    </source>
</evidence>
<dbReference type="PANTHER" id="PTHR43310">
    <property type="entry name" value="SULFATE TRANSPORTER YBAR-RELATED"/>
    <property type="match status" value="1"/>
</dbReference>
<organism evidence="12 13">
    <name type="scientific">Coemansia thaxteri</name>
    <dbReference type="NCBI Taxonomy" id="2663907"/>
    <lineage>
        <taxon>Eukaryota</taxon>
        <taxon>Fungi</taxon>
        <taxon>Fungi incertae sedis</taxon>
        <taxon>Zoopagomycota</taxon>
        <taxon>Kickxellomycotina</taxon>
        <taxon>Kickxellomycetes</taxon>
        <taxon>Kickxellales</taxon>
        <taxon>Kickxellaceae</taxon>
        <taxon>Coemansia</taxon>
    </lineage>
</organism>
<keyword evidence="5" id="KW-0029">Amino-acid transport</keyword>
<feature type="transmembrane region" description="Helical" evidence="9">
    <location>
        <begin position="92"/>
        <end position="112"/>
    </location>
</feature>
<feature type="domain" description="STAS" evidence="11">
    <location>
        <begin position="560"/>
        <end position="670"/>
    </location>
</feature>
<dbReference type="FunFam" id="3.30.750.24:FF:000012">
    <property type="entry name" value="Sulfate transporter family protein"/>
    <property type="match status" value="1"/>
</dbReference>
<evidence type="ECO:0000313" key="12">
    <source>
        <dbReference type="EMBL" id="KAJ2006389.1"/>
    </source>
</evidence>
<keyword evidence="6 9" id="KW-1133">Transmembrane helix</keyword>
<feature type="compositionally biased region" description="Acidic residues" evidence="8">
    <location>
        <begin position="40"/>
        <end position="50"/>
    </location>
</feature>
<protein>
    <recommendedName>
        <fullName evidence="14">Sulfate transporter</fullName>
    </recommendedName>
</protein>
<dbReference type="SMART" id="SM00100">
    <property type="entry name" value="cNMP"/>
    <property type="match status" value="1"/>
</dbReference>
<dbReference type="InterPro" id="IPR000595">
    <property type="entry name" value="cNMP-bd_dom"/>
</dbReference>
<feature type="transmembrane region" description="Helical" evidence="9">
    <location>
        <begin position="132"/>
        <end position="151"/>
    </location>
</feature>
<dbReference type="InterPro" id="IPR002645">
    <property type="entry name" value="STAS_dom"/>
</dbReference>
<name>A0A9W8EGM7_9FUNG</name>
<dbReference type="PANTHER" id="PTHR43310:SF4">
    <property type="entry name" value="AFR304WP"/>
    <property type="match status" value="1"/>
</dbReference>
<keyword evidence="2" id="KW-0813">Transport</keyword>